<feature type="compositionally biased region" description="Basic and acidic residues" evidence="1">
    <location>
        <begin position="54"/>
        <end position="75"/>
    </location>
</feature>
<feature type="compositionally biased region" description="Basic residues" evidence="1">
    <location>
        <begin position="113"/>
        <end position="123"/>
    </location>
</feature>
<reference evidence="2" key="1">
    <citation type="journal article" date="2015" name="Nature">
        <title>Complex archaea that bridge the gap between prokaryotes and eukaryotes.</title>
        <authorList>
            <person name="Spang A."/>
            <person name="Saw J.H."/>
            <person name="Jorgensen S.L."/>
            <person name="Zaremba-Niedzwiedzka K."/>
            <person name="Martijn J."/>
            <person name="Lind A.E."/>
            <person name="van Eijk R."/>
            <person name="Schleper C."/>
            <person name="Guy L."/>
            <person name="Ettema T.J."/>
        </authorList>
    </citation>
    <scope>NUCLEOTIDE SEQUENCE</scope>
</reference>
<feature type="non-terminal residue" evidence="2">
    <location>
        <position position="1"/>
    </location>
</feature>
<feature type="compositionally biased region" description="Polar residues" evidence="1">
    <location>
        <begin position="94"/>
        <end position="104"/>
    </location>
</feature>
<dbReference type="EMBL" id="LAZR01027747">
    <property type="protein sequence ID" value="KKL64762.1"/>
    <property type="molecule type" value="Genomic_DNA"/>
</dbReference>
<proteinExistence type="predicted"/>
<organism evidence="2">
    <name type="scientific">marine sediment metagenome</name>
    <dbReference type="NCBI Taxonomy" id="412755"/>
    <lineage>
        <taxon>unclassified sequences</taxon>
        <taxon>metagenomes</taxon>
        <taxon>ecological metagenomes</taxon>
    </lineage>
</organism>
<feature type="region of interest" description="Disordered" evidence="1">
    <location>
        <begin position="34"/>
        <end position="123"/>
    </location>
</feature>
<dbReference type="AlphaFoldDB" id="A0A0F9GNU0"/>
<comment type="caution">
    <text evidence="2">The sequence shown here is derived from an EMBL/GenBank/DDBJ whole genome shotgun (WGS) entry which is preliminary data.</text>
</comment>
<evidence type="ECO:0000313" key="2">
    <source>
        <dbReference type="EMBL" id="KKL64762.1"/>
    </source>
</evidence>
<name>A0A0F9GNU0_9ZZZZ</name>
<evidence type="ECO:0000256" key="1">
    <source>
        <dbReference type="SAM" id="MobiDB-lite"/>
    </source>
</evidence>
<gene>
    <name evidence="2" type="ORF">LCGC14_2161710</name>
</gene>
<accession>A0A0F9GNU0</accession>
<protein>
    <submittedName>
        <fullName evidence="2">Uncharacterized protein</fullName>
    </submittedName>
</protein>
<sequence length="123" mass="12984">RMEGRKESRYNLAGTCPECGKLIKVEHIIAVDIVEPGTTTKVEEKDNVAGSEIQSEKTDKTNSKEGKDNADEAIHEGSTGKGTEGAGVRPDNPKGTTGTENSVPEPTDSGKSKANKRSGGKTK</sequence>